<dbReference type="PANTHER" id="PTHR11360">
    <property type="entry name" value="MONOCARBOXYLATE TRANSPORTER"/>
    <property type="match status" value="1"/>
</dbReference>
<feature type="transmembrane region" description="Helical" evidence="2">
    <location>
        <begin position="509"/>
        <end position="527"/>
    </location>
</feature>
<keyword evidence="4" id="KW-1185">Reference proteome</keyword>
<dbReference type="PANTHER" id="PTHR11360:SF284">
    <property type="entry name" value="EG:103B4.3 PROTEIN-RELATED"/>
    <property type="match status" value="1"/>
</dbReference>
<dbReference type="EMBL" id="LSSN01001534">
    <property type="protein sequence ID" value="OMJ19272.1"/>
    <property type="molecule type" value="Genomic_DNA"/>
</dbReference>
<evidence type="ECO:0000313" key="3">
    <source>
        <dbReference type="EMBL" id="OMJ19272.1"/>
    </source>
</evidence>
<dbReference type="InterPro" id="IPR050327">
    <property type="entry name" value="Proton-linked_MCT"/>
</dbReference>
<protein>
    <submittedName>
        <fullName evidence="3">Monocarboxylate transporter 3</fullName>
    </submittedName>
</protein>
<dbReference type="SUPFAM" id="SSF103473">
    <property type="entry name" value="MFS general substrate transporter"/>
    <property type="match status" value="1"/>
</dbReference>
<accession>A0A1R1XX70</accession>
<comment type="caution">
    <text evidence="3">The sequence shown here is derived from an EMBL/GenBank/DDBJ whole genome shotgun (WGS) entry which is preliminary data.</text>
</comment>
<feature type="region of interest" description="Disordered" evidence="1">
    <location>
        <begin position="1"/>
        <end position="62"/>
    </location>
</feature>
<dbReference type="AlphaFoldDB" id="A0A1R1XX70"/>
<name>A0A1R1XX70_9FUNG</name>
<feature type="transmembrane region" description="Helical" evidence="2">
    <location>
        <begin position="365"/>
        <end position="386"/>
    </location>
</feature>
<keyword evidence="2" id="KW-0812">Transmembrane</keyword>
<feature type="transmembrane region" description="Helical" evidence="2">
    <location>
        <begin position="475"/>
        <end position="497"/>
    </location>
</feature>
<dbReference type="Proteomes" id="UP000187283">
    <property type="component" value="Unassembled WGS sequence"/>
</dbReference>
<dbReference type="Gene3D" id="1.20.1250.20">
    <property type="entry name" value="MFS general substrate transporter like domains"/>
    <property type="match status" value="1"/>
</dbReference>
<feature type="compositionally biased region" description="Polar residues" evidence="1">
    <location>
        <begin position="129"/>
        <end position="141"/>
    </location>
</feature>
<evidence type="ECO:0000256" key="1">
    <source>
        <dbReference type="SAM" id="MobiDB-lite"/>
    </source>
</evidence>
<feature type="transmembrane region" description="Helical" evidence="2">
    <location>
        <begin position="423"/>
        <end position="444"/>
    </location>
</feature>
<reference evidence="3 4" key="1">
    <citation type="submission" date="2017-01" db="EMBL/GenBank/DDBJ databases">
        <authorList>
            <person name="Mah S.A."/>
            <person name="Swanson W.J."/>
            <person name="Moy G.W."/>
            <person name="Vacquier V.D."/>
        </authorList>
    </citation>
    <scope>NUCLEOTIDE SEQUENCE [LARGE SCALE GENOMIC DNA]</scope>
    <source>
        <strain evidence="3 4">GSMNP</strain>
    </source>
</reference>
<proteinExistence type="predicted"/>
<dbReference type="InterPro" id="IPR036259">
    <property type="entry name" value="MFS_trans_sf"/>
</dbReference>
<feature type="compositionally biased region" description="Polar residues" evidence="1">
    <location>
        <begin position="51"/>
        <end position="60"/>
    </location>
</feature>
<keyword evidence="2" id="KW-0472">Membrane</keyword>
<evidence type="ECO:0000256" key="2">
    <source>
        <dbReference type="SAM" id="Phobius"/>
    </source>
</evidence>
<feature type="transmembrane region" description="Helical" evidence="2">
    <location>
        <begin position="586"/>
        <end position="606"/>
    </location>
</feature>
<dbReference type="OrthoDB" id="6499973at2759"/>
<sequence>MGIKGFSNPVRDQDSRGEMGEEPVFDYSQSSNNINNSFDDHSKVNIKHSSPKNYRNSNVSFCPKKDSIDSIHKLKSLHQYSENPKNDNLQSALGKENNINEKKLMPHTSEDNGDNTSNSSKGKKRKSSDIQNSYITVSGETIKSPVEIQDGNGFDKDESLDHEEKIKAAEMIIKRSTLTDGSIPVTNELQMPPKALILSDTEVKENFRKAKDPSGIEELFIDTNMMNKNRGRRIPQLSKIPPIPTADSHHMNFSADNRLPSSYLVQSTSNSNTNNNEIGLSLGKSIYNNQQHTNSGKTLENGNLFENNTENAEKANTVPKTDKNVHNEKENPKSGSVAKFIKSASLGLVPQTAYRYVEPDSGEGWRVIFCCFVIHFFATSYMGLLYHHYRYRVSEILLKNSLMLDSELNNVVFTETVSVTNKMIGISACLLASISCGGTLSGYLGYKTSFGLTSFLGTIIMSFSLIFASLKIESYVFQIIFIGVLFGFGLGLTFYAAYITPTHWFKKNIGLATGVSVSGAALGFIALSPVVKTLLNSIGPKTTTQLQAILILSMCGLASMGIKTNFLKFNDFKFMEWRIFLDTRFLILVLISVLTTFGQFTFSIFISGKFL</sequence>
<keyword evidence="2" id="KW-1133">Transmembrane helix</keyword>
<feature type="region of interest" description="Disordered" evidence="1">
    <location>
        <begin position="97"/>
        <end position="158"/>
    </location>
</feature>
<feature type="compositionally biased region" description="Polar residues" evidence="1">
    <location>
        <begin position="78"/>
        <end position="91"/>
    </location>
</feature>
<feature type="compositionally biased region" description="Polar residues" evidence="1">
    <location>
        <begin position="27"/>
        <end position="37"/>
    </location>
</feature>
<feature type="compositionally biased region" description="Basic and acidic residues" evidence="1">
    <location>
        <begin position="98"/>
        <end position="110"/>
    </location>
</feature>
<organism evidence="3 4">
    <name type="scientific">Smittium culicis</name>
    <dbReference type="NCBI Taxonomy" id="133412"/>
    <lineage>
        <taxon>Eukaryota</taxon>
        <taxon>Fungi</taxon>
        <taxon>Fungi incertae sedis</taxon>
        <taxon>Zoopagomycota</taxon>
        <taxon>Kickxellomycotina</taxon>
        <taxon>Harpellomycetes</taxon>
        <taxon>Harpellales</taxon>
        <taxon>Legeriomycetaceae</taxon>
        <taxon>Smittium</taxon>
    </lineage>
</organism>
<feature type="region of interest" description="Disordered" evidence="1">
    <location>
        <begin position="73"/>
        <end position="92"/>
    </location>
</feature>
<evidence type="ECO:0000313" key="4">
    <source>
        <dbReference type="Proteomes" id="UP000187283"/>
    </source>
</evidence>
<gene>
    <name evidence="3" type="ORF">AYI70_g4831</name>
</gene>
<feature type="transmembrane region" description="Helical" evidence="2">
    <location>
        <begin position="450"/>
        <end position="468"/>
    </location>
</feature>